<dbReference type="InterPro" id="IPR047784">
    <property type="entry name" value="TrgA"/>
</dbReference>
<dbReference type="AlphaFoldDB" id="A0A285CPI4"/>
<keyword evidence="1" id="KW-1133">Transmembrane helix</keyword>
<evidence type="ECO:0000313" key="2">
    <source>
        <dbReference type="EMBL" id="SNX69325.1"/>
    </source>
</evidence>
<evidence type="ECO:0008006" key="4">
    <source>
        <dbReference type="Google" id="ProtNLM"/>
    </source>
</evidence>
<dbReference type="Proteomes" id="UP000219467">
    <property type="component" value="Unassembled WGS sequence"/>
</dbReference>
<dbReference type="NCBIfam" id="NF033773">
    <property type="entry name" value="tellur_TrgA"/>
    <property type="match status" value="1"/>
</dbReference>
<accession>A0A285CPI4</accession>
<organism evidence="2 3">
    <name type="scientific">Cereibacter ovatus</name>
    <dbReference type="NCBI Taxonomy" id="439529"/>
    <lineage>
        <taxon>Bacteria</taxon>
        <taxon>Pseudomonadati</taxon>
        <taxon>Pseudomonadota</taxon>
        <taxon>Alphaproteobacteria</taxon>
        <taxon>Rhodobacterales</taxon>
        <taxon>Paracoccaceae</taxon>
        <taxon>Cereibacter</taxon>
    </lineage>
</organism>
<feature type="transmembrane region" description="Helical" evidence="1">
    <location>
        <begin position="123"/>
        <end position="142"/>
    </location>
</feature>
<proteinExistence type="predicted"/>
<reference evidence="3" key="1">
    <citation type="submission" date="2017-08" db="EMBL/GenBank/DDBJ databases">
        <authorList>
            <person name="Varghese N."/>
            <person name="Submissions S."/>
        </authorList>
    </citation>
    <scope>NUCLEOTIDE SEQUENCE [LARGE SCALE GENOMIC DNA]</scope>
    <source>
        <strain evidence="3">JA234</strain>
    </source>
</reference>
<keyword evidence="1" id="KW-0812">Transmembrane</keyword>
<dbReference type="EMBL" id="OAOQ01000003">
    <property type="protein sequence ID" value="SNX69325.1"/>
    <property type="molecule type" value="Genomic_DNA"/>
</dbReference>
<gene>
    <name evidence="2" type="ORF">SAMN05878503_103314</name>
</gene>
<name>A0A285CPI4_9RHOB</name>
<sequence>MPTAAKLFAALAFAALGFLAGGLFGQQLPEGTPTATFGPAAALIGLICGWRISGALAGRGFGVAMGTGVRTAVTILFWGLLAYSIQIMLIRAMRKLYHGPMEALVGVVDLMLDHARLALAPELLAALLVGGFVGGALAEWAGRRWS</sequence>
<evidence type="ECO:0000313" key="3">
    <source>
        <dbReference type="Proteomes" id="UP000219467"/>
    </source>
</evidence>
<dbReference type="OrthoDB" id="7869508at2"/>
<protein>
    <recommendedName>
        <fullName evidence="4">TrgA family protein</fullName>
    </recommendedName>
</protein>
<feature type="transmembrane region" description="Helical" evidence="1">
    <location>
        <begin position="69"/>
        <end position="90"/>
    </location>
</feature>
<keyword evidence="3" id="KW-1185">Reference proteome</keyword>
<feature type="transmembrane region" description="Helical" evidence="1">
    <location>
        <begin position="35"/>
        <end position="57"/>
    </location>
</feature>
<keyword evidence="1" id="KW-0472">Membrane</keyword>
<dbReference type="RefSeq" id="WP_097029765.1">
    <property type="nucleotide sequence ID" value="NZ_OAOQ01000003.1"/>
</dbReference>
<evidence type="ECO:0000256" key="1">
    <source>
        <dbReference type="SAM" id="Phobius"/>
    </source>
</evidence>